<dbReference type="AlphaFoldDB" id="E4ZQ02"/>
<dbReference type="Proteomes" id="UP000002668">
    <property type="component" value="Genome"/>
</dbReference>
<evidence type="ECO:0000313" key="2">
    <source>
        <dbReference type="Proteomes" id="UP000002668"/>
    </source>
</evidence>
<reference evidence="2" key="1">
    <citation type="journal article" date="2011" name="Nat. Commun.">
        <title>Effector diversification within compartments of the Leptosphaeria maculans genome affected by Repeat-Induced Point mutations.</title>
        <authorList>
            <person name="Rouxel T."/>
            <person name="Grandaubert J."/>
            <person name="Hane J.K."/>
            <person name="Hoede C."/>
            <person name="van de Wouw A.P."/>
            <person name="Couloux A."/>
            <person name="Dominguez V."/>
            <person name="Anthouard V."/>
            <person name="Bally P."/>
            <person name="Bourras S."/>
            <person name="Cozijnsen A.J."/>
            <person name="Ciuffetti L.M."/>
            <person name="Degrave A."/>
            <person name="Dilmaghani A."/>
            <person name="Duret L."/>
            <person name="Fudal I."/>
            <person name="Goodwin S.B."/>
            <person name="Gout L."/>
            <person name="Glaser N."/>
            <person name="Linglin J."/>
            <person name="Kema G.H.J."/>
            <person name="Lapalu N."/>
            <person name="Lawrence C.B."/>
            <person name="May K."/>
            <person name="Meyer M."/>
            <person name="Ollivier B."/>
            <person name="Poulain J."/>
            <person name="Schoch C.L."/>
            <person name="Simon A."/>
            <person name="Spatafora J.W."/>
            <person name="Stachowiak A."/>
            <person name="Turgeon B.G."/>
            <person name="Tyler B.M."/>
            <person name="Vincent D."/>
            <person name="Weissenbach J."/>
            <person name="Amselem J."/>
            <person name="Quesneville H."/>
            <person name="Oliver R.P."/>
            <person name="Wincker P."/>
            <person name="Balesdent M.-H."/>
            <person name="Howlett B.J."/>
        </authorList>
    </citation>
    <scope>NUCLEOTIDE SEQUENCE [LARGE SCALE GENOMIC DNA]</scope>
    <source>
        <strain evidence="2">JN3 / isolate v23.1.3 / race Av1-4-5-6-7-8</strain>
    </source>
</reference>
<organism evidence="2">
    <name type="scientific">Leptosphaeria maculans (strain JN3 / isolate v23.1.3 / race Av1-4-5-6-7-8)</name>
    <name type="common">Blackleg fungus</name>
    <name type="synonym">Phoma lingam</name>
    <dbReference type="NCBI Taxonomy" id="985895"/>
    <lineage>
        <taxon>Eukaryota</taxon>
        <taxon>Fungi</taxon>
        <taxon>Dikarya</taxon>
        <taxon>Ascomycota</taxon>
        <taxon>Pezizomycotina</taxon>
        <taxon>Dothideomycetes</taxon>
        <taxon>Pleosporomycetidae</taxon>
        <taxon>Pleosporales</taxon>
        <taxon>Pleosporineae</taxon>
        <taxon>Leptosphaeriaceae</taxon>
        <taxon>Plenodomus</taxon>
        <taxon>Plenodomus lingam/Leptosphaeria maculans species complex</taxon>
    </lineage>
</organism>
<protein>
    <submittedName>
        <fullName evidence="1">Predicted protein</fullName>
    </submittedName>
</protein>
<name>E4ZQ02_LEPMJ</name>
<proteinExistence type="predicted"/>
<keyword evidence="2" id="KW-1185">Reference proteome</keyword>
<evidence type="ECO:0000313" key="1">
    <source>
        <dbReference type="EMBL" id="CBX93537.1"/>
    </source>
</evidence>
<dbReference type="VEuPathDB" id="FungiDB:LEMA_uP044380.1"/>
<dbReference type="InParanoid" id="E4ZQ02"/>
<accession>E4ZQ02</accession>
<dbReference type="EMBL" id="FP929105">
    <property type="protein sequence ID" value="CBX93537.1"/>
    <property type="molecule type" value="Genomic_DNA"/>
</dbReference>
<sequence length="91" mass="9723">MYTQSSTSMLCSSITLQCSNVSLPYTISTAHAPAPMQAVGMPASLYLFYNIADAHPAHHGVSARIMSVCSSSLGTQVHPNQIKPSQTRADR</sequence>
<dbReference type="HOGENOM" id="CLU_2427413_0_0_1"/>
<gene>
    <name evidence="1" type="ORF">LEMA_uP044380.1</name>
</gene>